<keyword evidence="2" id="KW-1185">Reference proteome</keyword>
<gene>
    <name evidence="1" type="ORF">MM213_11475</name>
</gene>
<comment type="caution">
    <text evidence="1">The sequence shown here is derived from an EMBL/GenBank/DDBJ whole genome shotgun (WGS) entry which is preliminary data.</text>
</comment>
<proteinExistence type="predicted"/>
<sequence length="74" mass="7980">MDYTPFSQRNSNLGFAINKGNRGLTNLGTGTAAGLATDFITNTIKSPGASFVLFLSTDMIMKFNTNQINKSNND</sequence>
<name>A0ABS9VCE3_9BACT</name>
<protein>
    <submittedName>
        <fullName evidence="1">Uncharacterized protein</fullName>
    </submittedName>
</protein>
<reference evidence="1" key="1">
    <citation type="submission" date="2022-03" db="EMBL/GenBank/DDBJ databases">
        <title>De novo assembled genomes of Belliella spp. (Cyclobacteriaceae) strains.</title>
        <authorList>
            <person name="Szabo A."/>
            <person name="Korponai K."/>
            <person name="Felfoldi T."/>
        </authorList>
    </citation>
    <scope>NUCLEOTIDE SEQUENCE</scope>
    <source>
        <strain evidence="1">DSM 111903</strain>
    </source>
</reference>
<accession>A0ABS9VCE3</accession>
<dbReference type="Proteomes" id="UP001165430">
    <property type="component" value="Unassembled WGS sequence"/>
</dbReference>
<organism evidence="1 2">
    <name type="scientific">Belliella alkalica</name>
    <dbReference type="NCBI Taxonomy" id="1730871"/>
    <lineage>
        <taxon>Bacteria</taxon>
        <taxon>Pseudomonadati</taxon>
        <taxon>Bacteroidota</taxon>
        <taxon>Cytophagia</taxon>
        <taxon>Cytophagales</taxon>
        <taxon>Cyclobacteriaceae</taxon>
        <taxon>Belliella</taxon>
    </lineage>
</organism>
<evidence type="ECO:0000313" key="1">
    <source>
        <dbReference type="EMBL" id="MCH7414110.1"/>
    </source>
</evidence>
<dbReference type="EMBL" id="JAKZGO010000008">
    <property type="protein sequence ID" value="MCH7414110.1"/>
    <property type="molecule type" value="Genomic_DNA"/>
</dbReference>
<evidence type="ECO:0000313" key="2">
    <source>
        <dbReference type="Proteomes" id="UP001165430"/>
    </source>
</evidence>
<dbReference type="RefSeq" id="WP_241412412.1">
    <property type="nucleotide sequence ID" value="NZ_JAKZGO010000008.1"/>
</dbReference>